<feature type="transmembrane region" description="Helical" evidence="1">
    <location>
        <begin position="110"/>
        <end position="143"/>
    </location>
</feature>
<proteinExistence type="predicted"/>
<protein>
    <submittedName>
        <fullName evidence="2">Uncharacterized protein</fullName>
    </submittedName>
</protein>
<name>A0A1G5C9W2_9FIRM</name>
<dbReference type="RefSeq" id="WP_026656698.1">
    <property type="nucleotide sequence ID" value="NZ_FMUR01000006.1"/>
</dbReference>
<evidence type="ECO:0000313" key="3">
    <source>
        <dbReference type="Proteomes" id="UP000183047"/>
    </source>
</evidence>
<gene>
    <name evidence="2" type="ORF">SAMN02910451_00998</name>
</gene>
<organism evidence="2 3">
    <name type="scientific">Butyrivibrio hungatei</name>
    <dbReference type="NCBI Taxonomy" id="185008"/>
    <lineage>
        <taxon>Bacteria</taxon>
        <taxon>Bacillati</taxon>
        <taxon>Bacillota</taxon>
        <taxon>Clostridia</taxon>
        <taxon>Lachnospirales</taxon>
        <taxon>Lachnospiraceae</taxon>
        <taxon>Butyrivibrio</taxon>
    </lineage>
</organism>
<feature type="transmembrane region" description="Helical" evidence="1">
    <location>
        <begin position="17"/>
        <end position="33"/>
    </location>
</feature>
<dbReference type="Proteomes" id="UP000183047">
    <property type="component" value="Unassembled WGS sequence"/>
</dbReference>
<dbReference type="AlphaFoldDB" id="A0A1G5C9W2"/>
<reference evidence="3" key="1">
    <citation type="submission" date="2016-10" db="EMBL/GenBank/DDBJ databases">
        <authorList>
            <person name="Varghese N."/>
            <person name="Submissions S."/>
        </authorList>
    </citation>
    <scope>NUCLEOTIDE SEQUENCE [LARGE SCALE GENOMIC DNA]</scope>
    <source>
        <strain evidence="3">XBD2006</strain>
    </source>
</reference>
<evidence type="ECO:0000256" key="1">
    <source>
        <dbReference type="SAM" id="Phobius"/>
    </source>
</evidence>
<keyword evidence="3" id="KW-1185">Reference proteome</keyword>
<dbReference type="EMBL" id="FMUR01000006">
    <property type="protein sequence ID" value="SCX99127.1"/>
    <property type="molecule type" value="Genomic_DNA"/>
</dbReference>
<dbReference type="OrthoDB" id="2002025at2"/>
<evidence type="ECO:0000313" key="2">
    <source>
        <dbReference type="EMBL" id="SCX99127.1"/>
    </source>
</evidence>
<keyword evidence="1" id="KW-0472">Membrane</keyword>
<keyword evidence="1" id="KW-1133">Transmembrane helix</keyword>
<accession>A0A1G5C9W2</accession>
<keyword evidence="1" id="KW-0812">Transmembrane</keyword>
<sequence length="158" mass="17521">MTNTGKERIKASIKKKITAYALVAFLSSALLIISQRPSIASLYAKSGHADFMQGFVVGMVIAIEIVCVYQISKYINALKDEKKLIRIYNELNDERLCQIESLSGKSAVEFTAIVLLILALIVSFISFEATIAFLAALTILFITKKSCSIYYTRTYSGE</sequence>
<feature type="transmembrane region" description="Helical" evidence="1">
    <location>
        <begin position="54"/>
        <end position="72"/>
    </location>
</feature>